<dbReference type="Proteomes" id="UP000280350">
    <property type="component" value="Unassembled WGS sequence"/>
</dbReference>
<feature type="compositionally biased region" description="Polar residues" evidence="1">
    <location>
        <begin position="190"/>
        <end position="204"/>
    </location>
</feature>
<evidence type="ECO:0000313" key="4">
    <source>
        <dbReference type="Proteomes" id="UP000280350"/>
    </source>
</evidence>
<proteinExistence type="predicted"/>
<dbReference type="RefSeq" id="WP_122257853.1">
    <property type="nucleotide sequence ID" value="NZ_RBNX01000078.1"/>
</dbReference>
<comment type="caution">
    <text evidence="3">The sequence shown here is derived from an EMBL/GenBank/DDBJ whole genome shotgun (WGS) entry which is preliminary data.</text>
</comment>
<dbReference type="PROSITE" id="PS51257">
    <property type="entry name" value="PROKAR_LIPOPROTEIN"/>
    <property type="match status" value="1"/>
</dbReference>
<dbReference type="InterPro" id="IPR022753">
    <property type="entry name" value="T4SS_pilus_biogen_PilP"/>
</dbReference>
<reference evidence="3 4" key="1">
    <citation type="submission" date="2018-08" db="EMBL/GenBank/DDBJ databases">
        <title>Recombination of ecologically and evolutionarily significant loci maintains genetic cohesion in the Pseudomonas syringae species complex.</title>
        <authorList>
            <person name="Dillon M."/>
            <person name="Thakur S."/>
            <person name="Almeida R.N.D."/>
            <person name="Weir B.S."/>
            <person name="Guttman D.S."/>
        </authorList>
    </citation>
    <scope>NUCLEOTIDE SEQUENCE [LARGE SCALE GENOMIC DNA]</scope>
    <source>
        <strain evidence="3 4">ICMP 2851</strain>
    </source>
</reference>
<dbReference type="EMBL" id="RBNX01000078">
    <property type="protein sequence ID" value="RML82248.1"/>
    <property type="molecule type" value="Genomic_DNA"/>
</dbReference>
<protein>
    <recommendedName>
        <fullName evidence="5">Type IV pilus biogenesis protein PilP</fullName>
    </recommendedName>
</protein>
<evidence type="ECO:0000256" key="2">
    <source>
        <dbReference type="SAM" id="SignalP"/>
    </source>
</evidence>
<evidence type="ECO:0000256" key="1">
    <source>
        <dbReference type="SAM" id="MobiDB-lite"/>
    </source>
</evidence>
<feature type="signal peptide" evidence="2">
    <location>
        <begin position="1"/>
        <end position="26"/>
    </location>
</feature>
<organism evidence="3 4">
    <name type="scientific">Pseudomonas amygdali pv. tabaci</name>
    <name type="common">Pseudomonas syringae pv. tabaci</name>
    <dbReference type="NCBI Taxonomy" id="322"/>
    <lineage>
        <taxon>Bacteria</taxon>
        <taxon>Pseudomonadati</taxon>
        <taxon>Pseudomonadota</taxon>
        <taxon>Gammaproteobacteria</taxon>
        <taxon>Pseudomonadales</taxon>
        <taxon>Pseudomonadaceae</taxon>
        <taxon>Pseudomonas</taxon>
        <taxon>Pseudomonas amygdali</taxon>
    </lineage>
</organism>
<keyword evidence="2" id="KW-0732">Signal</keyword>
<dbReference type="NCBIfam" id="TIGR03021">
    <property type="entry name" value="pilP_fam"/>
    <property type="match status" value="1"/>
</dbReference>
<gene>
    <name evidence="3" type="ORF">ALQ89_01691</name>
</gene>
<sequence>MCINTRASILLTLLLSCLAAGNMAVAADPSPNDLSRINIGELSQVQSETLLFTAQAARARAKEDIVNGGKTSTSTSTSAPVQVTQNAYTTPAPASNSTLQLPVVKTVFRMNNALYATLLYGSGFEVDASVGNAELPGGFKVISVSLDSVVLGHDGRRYPLGFSTRAPSGSVDAPQMSLQTLKPVAPGQPSAMSPLSSVSQELQR</sequence>
<accession>A0AAX1VXJ9</accession>
<feature type="chain" id="PRO_5043925958" description="Type IV pilus biogenesis protein PilP" evidence="2">
    <location>
        <begin position="27"/>
        <end position="204"/>
    </location>
</feature>
<dbReference type="AlphaFoldDB" id="A0AAX1VXJ9"/>
<name>A0AAX1VXJ9_PSEAJ</name>
<evidence type="ECO:0000313" key="3">
    <source>
        <dbReference type="EMBL" id="RML82248.1"/>
    </source>
</evidence>
<feature type="region of interest" description="Disordered" evidence="1">
    <location>
        <begin position="164"/>
        <end position="204"/>
    </location>
</feature>
<evidence type="ECO:0008006" key="5">
    <source>
        <dbReference type="Google" id="ProtNLM"/>
    </source>
</evidence>